<evidence type="ECO:0000313" key="2">
    <source>
        <dbReference type="Proteomes" id="UP000692954"/>
    </source>
</evidence>
<dbReference type="OrthoDB" id="307921at2759"/>
<evidence type="ECO:0008006" key="3">
    <source>
        <dbReference type="Google" id="ProtNLM"/>
    </source>
</evidence>
<dbReference type="EMBL" id="CAJJDN010000097">
    <property type="protein sequence ID" value="CAD8111123.1"/>
    <property type="molecule type" value="Genomic_DNA"/>
</dbReference>
<proteinExistence type="predicted"/>
<keyword evidence="2" id="KW-1185">Reference proteome</keyword>
<reference evidence="1" key="1">
    <citation type="submission" date="2021-01" db="EMBL/GenBank/DDBJ databases">
        <authorList>
            <consortium name="Genoscope - CEA"/>
            <person name="William W."/>
        </authorList>
    </citation>
    <scope>NUCLEOTIDE SEQUENCE</scope>
</reference>
<organism evidence="1 2">
    <name type="scientific">Paramecium sonneborni</name>
    <dbReference type="NCBI Taxonomy" id="65129"/>
    <lineage>
        <taxon>Eukaryota</taxon>
        <taxon>Sar</taxon>
        <taxon>Alveolata</taxon>
        <taxon>Ciliophora</taxon>
        <taxon>Intramacronucleata</taxon>
        <taxon>Oligohymenophorea</taxon>
        <taxon>Peniculida</taxon>
        <taxon>Parameciidae</taxon>
        <taxon>Paramecium</taxon>
    </lineage>
</organism>
<accession>A0A8S1Q793</accession>
<sequence length="356" mass="42132">MKFCKNQKHLGQQLFGYCKLINCNSKLRTYCDKCKQNHEDHPQDLYQLDNIQSIYSSNQQNTMQLGLFYKDLQQFMIEIQKVLCQIDLNNNQKMNYQNQNVLLDQINLMLQTQNVLNQILPICYTIRNEWNQVIQELSNLHFNQKSFQEIQQQNTEIKKQKTIKKQETKFQQLSEKQNQFQTKQNWENLQIHFSQEFKYKWIKILNDGLMAQNEDDRGMVICDPMLPRKGKYQFAFGISENAYLIWIGICHKEIVMQSNYTTDFKSDNEKGIGVYLINNYGVTNSHINAEINNLTNSFFFEPNDLIVVQVDMDFGIIIWQSKISNNQYSMKFDKNQDVHPCAGITAFSPIQIIENF</sequence>
<comment type="caution">
    <text evidence="1">The sequence shown here is derived from an EMBL/GenBank/DDBJ whole genome shotgun (WGS) entry which is preliminary data.</text>
</comment>
<dbReference type="AlphaFoldDB" id="A0A8S1Q793"/>
<gene>
    <name evidence="1" type="ORF">PSON_ATCC_30995.1.T0970131</name>
</gene>
<dbReference type="Proteomes" id="UP000692954">
    <property type="component" value="Unassembled WGS sequence"/>
</dbReference>
<evidence type="ECO:0000313" key="1">
    <source>
        <dbReference type="EMBL" id="CAD8111123.1"/>
    </source>
</evidence>
<protein>
    <recommendedName>
        <fullName evidence="3">B30.2/SPRY domain-containing protein</fullName>
    </recommendedName>
</protein>
<name>A0A8S1Q793_9CILI</name>